<feature type="compositionally biased region" description="Basic residues" evidence="1">
    <location>
        <begin position="33"/>
        <end position="48"/>
    </location>
</feature>
<dbReference type="EMBL" id="VDEP01000110">
    <property type="protein sequence ID" value="KAA1130310.1"/>
    <property type="molecule type" value="Genomic_DNA"/>
</dbReference>
<evidence type="ECO:0000313" key="3">
    <source>
        <dbReference type="Proteomes" id="UP000325313"/>
    </source>
</evidence>
<evidence type="ECO:0000256" key="1">
    <source>
        <dbReference type="SAM" id="MobiDB-lite"/>
    </source>
</evidence>
<sequence length="110" mass="12131">MVLKSGNSAHPIRSDSSAGVEYPLPSLTSAPPRSHHSNYQKHPKQPTKIHKTLQITRMSSSTIQAHTIQHSNLDQSAADLVLLSNSLDKSKRITDNLSNMLTVFDDVCQQ</sequence>
<gene>
    <name evidence="2" type="ORF">PGTUg99_014854</name>
</gene>
<accession>A0A5B0RWZ4</accession>
<protein>
    <submittedName>
        <fullName evidence="2">Uncharacterized protein</fullName>
    </submittedName>
</protein>
<dbReference type="Proteomes" id="UP000325313">
    <property type="component" value="Unassembled WGS sequence"/>
</dbReference>
<evidence type="ECO:0000313" key="2">
    <source>
        <dbReference type="EMBL" id="KAA1130310.1"/>
    </source>
</evidence>
<organism evidence="2 3">
    <name type="scientific">Puccinia graminis f. sp. tritici</name>
    <dbReference type="NCBI Taxonomy" id="56615"/>
    <lineage>
        <taxon>Eukaryota</taxon>
        <taxon>Fungi</taxon>
        <taxon>Dikarya</taxon>
        <taxon>Basidiomycota</taxon>
        <taxon>Pucciniomycotina</taxon>
        <taxon>Pucciniomycetes</taxon>
        <taxon>Pucciniales</taxon>
        <taxon>Pucciniaceae</taxon>
        <taxon>Puccinia</taxon>
    </lineage>
</organism>
<comment type="caution">
    <text evidence="2">The sequence shown here is derived from an EMBL/GenBank/DDBJ whole genome shotgun (WGS) entry which is preliminary data.</text>
</comment>
<feature type="region of interest" description="Disordered" evidence="1">
    <location>
        <begin position="1"/>
        <end position="48"/>
    </location>
</feature>
<name>A0A5B0RWZ4_PUCGR</name>
<proteinExistence type="predicted"/>
<reference evidence="2 3" key="1">
    <citation type="submission" date="2019-05" db="EMBL/GenBank/DDBJ databases">
        <title>Emergence of the Ug99 lineage of the wheat stem rust pathogen through somatic hybridization.</title>
        <authorList>
            <person name="Li F."/>
            <person name="Upadhyaya N.M."/>
            <person name="Sperschneider J."/>
            <person name="Matny O."/>
            <person name="Nguyen-Phuc H."/>
            <person name="Mago R."/>
            <person name="Raley C."/>
            <person name="Miller M.E."/>
            <person name="Silverstein K.A.T."/>
            <person name="Henningsen E."/>
            <person name="Hirsch C.D."/>
            <person name="Visser B."/>
            <person name="Pretorius Z.A."/>
            <person name="Steffenson B.J."/>
            <person name="Schwessinger B."/>
            <person name="Dodds P.N."/>
            <person name="Figueroa M."/>
        </authorList>
    </citation>
    <scope>NUCLEOTIDE SEQUENCE [LARGE SCALE GENOMIC DNA]</scope>
    <source>
        <strain evidence="2 3">Ug99</strain>
    </source>
</reference>
<dbReference type="AlphaFoldDB" id="A0A5B0RWZ4"/>